<dbReference type="RefSeq" id="WP_018474413.1">
    <property type="nucleotide sequence ID" value="NZ_BMWX01000001.1"/>
</dbReference>
<dbReference type="InterPro" id="IPR036291">
    <property type="entry name" value="NAD(P)-bd_dom_sf"/>
</dbReference>
<dbReference type="Pfam" id="PF08240">
    <property type="entry name" value="ADH_N"/>
    <property type="match status" value="1"/>
</dbReference>
<sequence>MRALVLDQKSSFGISISEVNLPALAPGEVRVKVKSAALNHRDEWCRQGKYPGIKDGIILGSDGAGIVEEIGEGVDEDWLGRAVIINPAHFWGDDQAVQSGDFQILGMPSNGTLAEYIHIEASRLVDKPSHMSFEEAAALPLAGVTAYRALFYHGNITAGKKVLISGFGGGVAQFACQFALAVGADVYVTSSSAAKLEKAVDLGAKGGFNYRAENWVEEALVRSDGFDIIIDSAMGAGVNDLLKLLSPAGKLIFYGATLGNPEAIDARRIFWNQLTLQGTTMGSDIDFSNMIDFVSLHHIIPIIDQVTDLNGAEEAFLKMNKGEQMGKLVLNLD</sequence>
<protein>
    <submittedName>
        <fullName evidence="2">Alcohol dehydrogenase</fullName>
    </submittedName>
</protein>
<dbReference type="InterPro" id="IPR011032">
    <property type="entry name" value="GroES-like_sf"/>
</dbReference>
<reference evidence="2" key="1">
    <citation type="journal article" date="2014" name="Int. J. Syst. Evol. Microbiol.">
        <title>Complete genome sequence of Corynebacterium casei LMG S-19264T (=DSM 44701T), isolated from a smear-ripened cheese.</title>
        <authorList>
            <consortium name="US DOE Joint Genome Institute (JGI-PGF)"/>
            <person name="Walter F."/>
            <person name="Albersmeier A."/>
            <person name="Kalinowski J."/>
            <person name="Ruckert C."/>
        </authorList>
    </citation>
    <scope>NUCLEOTIDE SEQUENCE</scope>
    <source>
        <strain evidence="2">KCTC 12368</strain>
    </source>
</reference>
<gene>
    <name evidence="2" type="ORF">GCM10007049_03460</name>
</gene>
<dbReference type="InterPro" id="IPR052711">
    <property type="entry name" value="Zinc_ADH-like"/>
</dbReference>
<organism evidence="2 3">
    <name type="scientific">Echinicola pacifica</name>
    <dbReference type="NCBI Taxonomy" id="346377"/>
    <lineage>
        <taxon>Bacteria</taxon>
        <taxon>Pseudomonadati</taxon>
        <taxon>Bacteroidota</taxon>
        <taxon>Cytophagia</taxon>
        <taxon>Cytophagales</taxon>
        <taxon>Cyclobacteriaceae</taxon>
        <taxon>Echinicola</taxon>
    </lineage>
</organism>
<dbReference type="PANTHER" id="PTHR45033">
    <property type="match status" value="1"/>
</dbReference>
<dbReference type="GO" id="GO:0016491">
    <property type="term" value="F:oxidoreductase activity"/>
    <property type="evidence" value="ECO:0007669"/>
    <property type="project" value="InterPro"/>
</dbReference>
<evidence type="ECO:0000313" key="3">
    <source>
        <dbReference type="Proteomes" id="UP000619457"/>
    </source>
</evidence>
<dbReference type="SMART" id="SM00829">
    <property type="entry name" value="PKS_ER"/>
    <property type="match status" value="1"/>
</dbReference>
<keyword evidence="3" id="KW-1185">Reference proteome</keyword>
<accession>A0A918PL16</accession>
<dbReference type="AlphaFoldDB" id="A0A918PL16"/>
<evidence type="ECO:0000259" key="1">
    <source>
        <dbReference type="SMART" id="SM00829"/>
    </source>
</evidence>
<dbReference type="Gene3D" id="3.90.180.10">
    <property type="entry name" value="Medium-chain alcohol dehydrogenases, catalytic domain"/>
    <property type="match status" value="1"/>
</dbReference>
<dbReference type="InterPro" id="IPR020843">
    <property type="entry name" value="ER"/>
</dbReference>
<dbReference type="Gene3D" id="3.40.50.720">
    <property type="entry name" value="NAD(P)-binding Rossmann-like Domain"/>
    <property type="match status" value="1"/>
</dbReference>
<dbReference type="InterPro" id="IPR013154">
    <property type="entry name" value="ADH-like_N"/>
</dbReference>
<dbReference type="Pfam" id="PF00107">
    <property type="entry name" value="ADH_zinc_N"/>
    <property type="match status" value="1"/>
</dbReference>
<proteinExistence type="predicted"/>
<dbReference type="SUPFAM" id="SSF50129">
    <property type="entry name" value="GroES-like"/>
    <property type="match status" value="1"/>
</dbReference>
<comment type="caution">
    <text evidence="2">The sequence shown here is derived from an EMBL/GenBank/DDBJ whole genome shotgun (WGS) entry which is preliminary data.</text>
</comment>
<dbReference type="EMBL" id="BMWX01000001">
    <property type="protein sequence ID" value="GGZ14803.1"/>
    <property type="molecule type" value="Genomic_DNA"/>
</dbReference>
<dbReference type="SUPFAM" id="SSF51735">
    <property type="entry name" value="NAD(P)-binding Rossmann-fold domains"/>
    <property type="match status" value="1"/>
</dbReference>
<evidence type="ECO:0000313" key="2">
    <source>
        <dbReference type="EMBL" id="GGZ14803.1"/>
    </source>
</evidence>
<name>A0A918PL16_9BACT</name>
<reference evidence="2" key="2">
    <citation type="submission" date="2020-09" db="EMBL/GenBank/DDBJ databases">
        <authorList>
            <person name="Sun Q."/>
            <person name="Kim S."/>
        </authorList>
    </citation>
    <scope>NUCLEOTIDE SEQUENCE</scope>
    <source>
        <strain evidence="2">KCTC 12368</strain>
    </source>
</reference>
<dbReference type="InterPro" id="IPR013149">
    <property type="entry name" value="ADH-like_C"/>
</dbReference>
<dbReference type="Proteomes" id="UP000619457">
    <property type="component" value="Unassembled WGS sequence"/>
</dbReference>
<feature type="domain" description="Enoyl reductase (ER)" evidence="1">
    <location>
        <begin position="13"/>
        <end position="330"/>
    </location>
</feature>
<dbReference type="PANTHER" id="PTHR45033:SF3">
    <property type="entry name" value="DEHYDROGENASE, PUTATIVE (AFU_ORTHOLOGUE AFUA_2G13270)-RELATED"/>
    <property type="match status" value="1"/>
</dbReference>